<evidence type="ECO:0000256" key="3">
    <source>
        <dbReference type="ARBA" id="ARBA00022531"/>
    </source>
</evidence>
<protein>
    <submittedName>
        <fullName evidence="5">Uncharacterized protein</fullName>
    </submittedName>
</protein>
<dbReference type="PANTHER" id="PTHR21649">
    <property type="entry name" value="CHLOROPHYLL A/B BINDING PROTEIN"/>
    <property type="match status" value="1"/>
</dbReference>
<comment type="caution">
    <text evidence="5">The sequence shown here is derived from an EMBL/GenBank/DDBJ whole genome shotgun (WGS) entry which is preliminary data.</text>
</comment>
<dbReference type="EMBL" id="CAXAMM010002047">
    <property type="protein sequence ID" value="CAK8994545.1"/>
    <property type="molecule type" value="Genomic_DNA"/>
</dbReference>
<evidence type="ECO:0000256" key="2">
    <source>
        <dbReference type="ARBA" id="ARBA00022528"/>
    </source>
</evidence>
<keyword evidence="6" id="KW-1185">Reference proteome</keyword>
<reference evidence="5 6" key="1">
    <citation type="submission" date="2024-02" db="EMBL/GenBank/DDBJ databases">
        <authorList>
            <person name="Chen Y."/>
            <person name="Shah S."/>
            <person name="Dougan E. K."/>
            <person name="Thang M."/>
            <person name="Chan C."/>
        </authorList>
    </citation>
    <scope>NUCLEOTIDE SEQUENCE [LARGE SCALE GENOMIC DNA]</scope>
</reference>
<keyword evidence="2" id="KW-0150">Chloroplast</keyword>
<name>A0ABP0HWG5_9DINO</name>
<dbReference type="Pfam" id="PF00504">
    <property type="entry name" value="Chloroa_b-bind"/>
    <property type="match status" value="4"/>
</dbReference>
<feature type="non-terminal residue" evidence="5">
    <location>
        <position position="1"/>
    </location>
</feature>
<gene>
    <name evidence="5" type="ORF">SCF082_LOCUS3972</name>
</gene>
<accession>A0ABP0HWG5</accession>
<evidence type="ECO:0000313" key="5">
    <source>
        <dbReference type="EMBL" id="CAK8994545.1"/>
    </source>
</evidence>
<dbReference type="Gene3D" id="1.10.3460.10">
    <property type="entry name" value="Chlorophyll a/b binding protein domain"/>
    <property type="match status" value="4"/>
</dbReference>
<keyword evidence="3" id="KW-0602">Photosynthesis</keyword>
<evidence type="ECO:0000313" key="6">
    <source>
        <dbReference type="Proteomes" id="UP001642464"/>
    </source>
</evidence>
<sequence length="676" mass="72735">ISMLATMGYITPEITGKLPGYLSPSAGLKFADVPNGLAAISKVPAAGWGQILAYMAFCEVSQDQSPGTPAAAGDFGFKVLTSSDPAEKTKKLSAELANGRLAMMAIIGMFFQDGLTGSAWGDWANYTASPLRAFENELGAQAPLGFWDPLGLSSDGNLYSFKRRRSVELKHGRICMLATMGYITPEVAGKFPGYLSTSQKLLFSDIPNGLAAISKVPLAGWIQIFGYCAYCEISAGYDADITKRTPGDMGWNPPLFSGNDPETKTRRLNAELANGRLAMMATMGMFFQDGLTGSAWGDWANYTDSPLRAFENELGVQEPVGFWDPAGFTADGSVENFKRRRQTELKHGRISMLATMGYITPEITGKLPGYLSPSAGLKFADVPNGLAAISKVPAAGWGQILAYMAFCEVSQDQSPGTPAAAGDFGFKVLTSSDPAEKTKKLSAELANGRLAMMAIIGMFFQDGLTGSAWGDWAAYTDSPLRAFENELGVQAPVGYFDPMGLAKDGDVKTFRRRRESELKNGRVAMFATMGFILPEYFRFPGYLSPAKGLKFADVPNGLAALSKVPLTGWIQIFLFCGMVDFGLYRADDSRDPGDYENAGILGVPNASGPMSDAEGRKRKLNSELANGRLAMVAITGMLFQNGVLELDELVSLRNTNWTYAVAWALGVGDGRRVPRT</sequence>
<comment type="subcellular location">
    <subcellularLocation>
        <location evidence="1">Plastid</location>
        <location evidence="1">Chloroplast</location>
    </subcellularLocation>
</comment>
<dbReference type="InterPro" id="IPR001344">
    <property type="entry name" value="Chloro_AB-bd_pln"/>
</dbReference>
<dbReference type="InterPro" id="IPR022796">
    <property type="entry name" value="Chloroa_b-bind"/>
</dbReference>
<evidence type="ECO:0000256" key="1">
    <source>
        <dbReference type="ARBA" id="ARBA00004229"/>
    </source>
</evidence>
<organism evidence="5 6">
    <name type="scientific">Durusdinium trenchii</name>
    <dbReference type="NCBI Taxonomy" id="1381693"/>
    <lineage>
        <taxon>Eukaryota</taxon>
        <taxon>Sar</taxon>
        <taxon>Alveolata</taxon>
        <taxon>Dinophyceae</taxon>
        <taxon>Suessiales</taxon>
        <taxon>Symbiodiniaceae</taxon>
        <taxon>Durusdinium</taxon>
    </lineage>
</organism>
<dbReference type="Proteomes" id="UP001642464">
    <property type="component" value="Unassembled WGS sequence"/>
</dbReference>
<proteinExistence type="predicted"/>
<evidence type="ECO:0000256" key="4">
    <source>
        <dbReference type="ARBA" id="ARBA00022640"/>
    </source>
</evidence>
<dbReference type="SUPFAM" id="SSF103511">
    <property type="entry name" value="Chlorophyll a-b binding protein"/>
    <property type="match status" value="4"/>
</dbReference>
<keyword evidence="4" id="KW-0934">Plastid</keyword>